<keyword evidence="2" id="KW-1185">Reference proteome</keyword>
<evidence type="ECO:0008006" key="3">
    <source>
        <dbReference type="Google" id="ProtNLM"/>
    </source>
</evidence>
<organism evidence="1 2">
    <name type="scientific">Mycobacterium basiliense</name>
    <dbReference type="NCBI Taxonomy" id="2094119"/>
    <lineage>
        <taxon>Bacteria</taxon>
        <taxon>Bacillati</taxon>
        <taxon>Actinomycetota</taxon>
        <taxon>Actinomycetes</taxon>
        <taxon>Mycobacteriales</taxon>
        <taxon>Mycobacteriaceae</taxon>
        <taxon>Mycobacterium</taxon>
    </lineage>
</organism>
<name>A0A3S4BEK3_9MYCO</name>
<protein>
    <recommendedName>
        <fullName evidence="3">PE family protein</fullName>
    </recommendedName>
</protein>
<dbReference type="KEGG" id="mbai:MB901379_00132"/>
<proteinExistence type="predicted"/>
<evidence type="ECO:0000313" key="2">
    <source>
        <dbReference type="Proteomes" id="UP000269998"/>
    </source>
</evidence>
<dbReference type="Proteomes" id="UP000269998">
    <property type="component" value="Chromosome"/>
</dbReference>
<evidence type="ECO:0000313" key="1">
    <source>
        <dbReference type="EMBL" id="VDM86613.1"/>
    </source>
</evidence>
<gene>
    <name evidence="1" type="ORF">MB901379_00132</name>
</gene>
<reference evidence="2" key="1">
    <citation type="submission" date="2018-02" db="EMBL/GenBank/DDBJ databases">
        <authorList>
            <person name="Seth-Smith MB H."/>
            <person name="Seth-Smith H."/>
        </authorList>
    </citation>
    <scope>NUCLEOTIDE SEQUENCE [LARGE SCALE GENOMIC DNA]</scope>
</reference>
<dbReference type="RefSeq" id="WP_158014846.1">
    <property type="nucleotide sequence ID" value="NZ_CBCSKE010000019.1"/>
</dbReference>
<dbReference type="OrthoDB" id="9934417at2"/>
<dbReference type="AlphaFoldDB" id="A0A3S4BEK3"/>
<sequence length="118" mass="12367">MTASNNPVTVDATALEAAGEKLRILDFPSPPKPPISLASDYAALANNEVLPHIYFAVRDVLANAKAALDQLGANMVAAANAYSHTDQTLGVQLSRFKFQVPESNSATSGESLQGPEGK</sequence>
<dbReference type="EMBL" id="LR130759">
    <property type="protein sequence ID" value="VDM86613.1"/>
    <property type="molecule type" value="Genomic_DNA"/>
</dbReference>
<accession>A0A3S4BEK3</accession>